<accession>A0A2M7W0P5</accession>
<dbReference type="InterPro" id="IPR025714">
    <property type="entry name" value="Methyltranfer_dom"/>
</dbReference>
<proteinExistence type="predicted"/>
<organism evidence="2 3">
    <name type="scientific">Candidatus Dojkabacteria bacterium CG_4_10_14_0_2_um_filter_Dojkabacteria_WS6_41_15</name>
    <dbReference type="NCBI Taxonomy" id="2014249"/>
    <lineage>
        <taxon>Bacteria</taxon>
        <taxon>Candidatus Dojkabacteria</taxon>
    </lineage>
</organism>
<evidence type="ECO:0000313" key="2">
    <source>
        <dbReference type="EMBL" id="PJA12252.1"/>
    </source>
</evidence>
<evidence type="ECO:0000259" key="1">
    <source>
        <dbReference type="Pfam" id="PF13847"/>
    </source>
</evidence>
<dbReference type="EMBL" id="PFQB01000120">
    <property type="protein sequence ID" value="PJA12252.1"/>
    <property type="molecule type" value="Genomic_DNA"/>
</dbReference>
<dbReference type="Pfam" id="PF13847">
    <property type="entry name" value="Methyltransf_31"/>
    <property type="match status" value="1"/>
</dbReference>
<protein>
    <recommendedName>
        <fullName evidence="1">Methyltransferase domain-containing protein</fullName>
    </recommendedName>
</protein>
<name>A0A2M7W0P5_9BACT</name>
<dbReference type="Gene3D" id="3.40.50.150">
    <property type="entry name" value="Vaccinia Virus protein VP39"/>
    <property type="match status" value="1"/>
</dbReference>
<sequence>MLSLKEKIEKISKVFDIPKVCSIPVNTKYIAKYYKVNQLAYSLFHTVSNRIYMGVSRDGVYKSDDLLEAARTVDYYIQETKAEKVLELATGRGANSLYVASIHPNINFSGVDISDGQLYFARKAARKVTNYVPEIGDYHNLAKVEDNSIDVCFVVEALCYSMNKKKVLAEVNRVLKKDGIFIIFDGYRNKIEDELSSTETTAVKLTEVGMAVERFEEYQSFHKTISEMAWEIIKEEDVSMFVLPTMRRFEKLAKGFFKFPSVARLLAKVLPPEFTYNAISGYLMPSLIEEGIANYTITILRKK</sequence>
<comment type="caution">
    <text evidence="2">The sequence shown here is derived from an EMBL/GenBank/DDBJ whole genome shotgun (WGS) entry which is preliminary data.</text>
</comment>
<feature type="domain" description="Methyltransferase" evidence="1">
    <location>
        <begin position="80"/>
        <end position="200"/>
    </location>
</feature>
<dbReference type="SUPFAM" id="SSF53335">
    <property type="entry name" value="S-adenosyl-L-methionine-dependent methyltransferases"/>
    <property type="match status" value="1"/>
</dbReference>
<dbReference type="PANTHER" id="PTHR44742">
    <property type="match status" value="1"/>
</dbReference>
<dbReference type="CDD" id="cd02440">
    <property type="entry name" value="AdoMet_MTases"/>
    <property type="match status" value="1"/>
</dbReference>
<dbReference type="InterPro" id="IPR029063">
    <property type="entry name" value="SAM-dependent_MTases_sf"/>
</dbReference>
<dbReference type="AlphaFoldDB" id="A0A2M7W0P5"/>
<gene>
    <name evidence="2" type="ORF">COX64_04760</name>
</gene>
<reference evidence="3" key="1">
    <citation type="submission" date="2017-09" db="EMBL/GenBank/DDBJ databases">
        <title>Depth-based differentiation of microbial function through sediment-hosted aquifers and enrichment of novel symbionts in the deep terrestrial subsurface.</title>
        <authorList>
            <person name="Probst A.J."/>
            <person name="Ladd B."/>
            <person name="Jarett J.K."/>
            <person name="Geller-Mcgrath D.E."/>
            <person name="Sieber C.M.K."/>
            <person name="Emerson J.B."/>
            <person name="Anantharaman K."/>
            <person name="Thomas B.C."/>
            <person name="Malmstrom R."/>
            <person name="Stieglmeier M."/>
            <person name="Klingl A."/>
            <person name="Woyke T."/>
            <person name="Ryan C.M."/>
            <person name="Banfield J.F."/>
        </authorList>
    </citation>
    <scope>NUCLEOTIDE SEQUENCE [LARGE SCALE GENOMIC DNA]</scope>
</reference>
<evidence type="ECO:0000313" key="3">
    <source>
        <dbReference type="Proteomes" id="UP000228952"/>
    </source>
</evidence>
<dbReference type="PANTHER" id="PTHR44742:SF2">
    <property type="entry name" value="24-METHYLENESTEROL C-METHYLTRANSFERASE 2"/>
    <property type="match status" value="1"/>
</dbReference>
<dbReference type="Proteomes" id="UP000228952">
    <property type="component" value="Unassembled WGS sequence"/>
</dbReference>